<keyword evidence="1" id="KW-0269">Exonuclease</keyword>
<evidence type="ECO:0000313" key="1">
    <source>
        <dbReference type="EMBL" id="CAI4031817.1"/>
    </source>
</evidence>
<organism evidence="1 2">
    <name type="scientific">Nitrospira tepida</name>
    <dbReference type="NCBI Taxonomy" id="2973512"/>
    <lineage>
        <taxon>Bacteria</taxon>
        <taxon>Pseudomonadati</taxon>
        <taxon>Nitrospirota</taxon>
        <taxon>Nitrospiria</taxon>
        <taxon>Nitrospirales</taxon>
        <taxon>Nitrospiraceae</taxon>
        <taxon>Nitrospira</taxon>
    </lineage>
</organism>
<gene>
    <name evidence="1" type="ORF">DNFV4_02237</name>
</gene>
<evidence type="ECO:0000313" key="2">
    <source>
        <dbReference type="Proteomes" id="UP001179121"/>
    </source>
</evidence>
<dbReference type="EMBL" id="OX365700">
    <property type="protein sequence ID" value="CAI4031817.1"/>
    <property type="molecule type" value="Genomic_DNA"/>
</dbReference>
<keyword evidence="2" id="KW-1185">Reference proteome</keyword>
<reference evidence="1" key="1">
    <citation type="submission" date="2022-10" db="EMBL/GenBank/DDBJ databases">
        <authorList>
            <person name="Koch H."/>
        </authorList>
    </citation>
    <scope>NUCLEOTIDE SEQUENCE</scope>
    <source>
        <strain evidence="1">DNF</strain>
    </source>
</reference>
<sequence>MNFDPAIEAQLAFRRAQAAQELGSDWNLAEELEERFSSSAGAEASRAYRQLVSLGEQYEAAAAFQEFLIYITWQQVTEETIAEHFERGAILCDRFLNRRYDGLSAQTLSQVQALHLSFRQGLGLGDQHDLAKDYERDTPKGGD</sequence>
<dbReference type="Proteomes" id="UP001179121">
    <property type="component" value="Chromosome"/>
</dbReference>
<protein>
    <submittedName>
        <fullName evidence="1">Exonuclease SbcC</fullName>
    </submittedName>
</protein>
<name>A0AA86T546_9BACT</name>
<dbReference type="AlphaFoldDB" id="A0AA86T546"/>
<accession>A0AA86T546</accession>
<keyword evidence="1" id="KW-0378">Hydrolase</keyword>
<dbReference type="KEGG" id="nti:DNFV4_02237"/>
<proteinExistence type="predicted"/>
<keyword evidence="1" id="KW-0540">Nuclease</keyword>
<dbReference type="RefSeq" id="WP_289268579.1">
    <property type="nucleotide sequence ID" value="NZ_OX365700.1"/>
</dbReference>
<dbReference type="GO" id="GO:0004527">
    <property type="term" value="F:exonuclease activity"/>
    <property type="evidence" value="ECO:0007669"/>
    <property type="project" value="UniProtKB-KW"/>
</dbReference>